<evidence type="ECO:0000313" key="3">
    <source>
        <dbReference type="EMBL" id="BDD08164.1"/>
    </source>
</evidence>
<name>A0AAU9D158_9BACT</name>
<accession>A0AAU9D158</accession>
<dbReference type="PANTHER" id="PTHR31350:SF27">
    <property type="entry name" value="HEMIMETHYLATED DNA-BINDING DOMAIN-CONTAINING PROTEIN"/>
    <property type="match status" value="1"/>
</dbReference>
<dbReference type="EMBL" id="AP025314">
    <property type="protein sequence ID" value="BDD08164.1"/>
    <property type="molecule type" value="Genomic_DNA"/>
</dbReference>
<dbReference type="KEGG" id="fax:FUAX_05960"/>
<sequence length="278" mass="32426">MKDSELNALVTLLDDEDTEVTEIAEDRLMRMGADALPILEHRWENTDDYLLQTRLEELIERIRLNDLETELRFWADMESEDLLKGMWIISRSAYPDYPLEKLRADFAQMYHEAWTQVGIHGNAIDQVKQLNDYLFRLKGFGPNETDFHLPANSLINRVLETRRGNPITLCVIYLLIAQKLGLPVFGVNLPNIFVLMYRSEVRDFYINAFNKGVIFMREDLEEYVSQLPITTQENFFEPCGNLEIIARCLRNLVVAYGKTHESRARQLKRMLDIVSAYA</sequence>
<dbReference type="PANTHER" id="PTHR31350">
    <property type="entry name" value="SI:DKEY-261L7.2"/>
    <property type="match status" value="1"/>
</dbReference>
<organism evidence="3 4">
    <name type="scientific">Fulvitalea axinellae</name>
    <dbReference type="NCBI Taxonomy" id="1182444"/>
    <lineage>
        <taxon>Bacteria</taxon>
        <taxon>Pseudomonadati</taxon>
        <taxon>Bacteroidota</taxon>
        <taxon>Cytophagia</taxon>
        <taxon>Cytophagales</taxon>
        <taxon>Persicobacteraceae</taxon>
        <taxon>Fulvitalea</taxon>
    </lineage>
</organism>
<dbReference type="Pfam" id="PF13369">
    <property type="entry name" value="Transglut_core2"/>
    <property type="match status" value="1"/>
</dbReference>
<dbReference type="Proteomes" id="UP001348817">
    <property type="component" value="Chromosome"/>
</dbReference>
<proteinExistence type="inferred from homology"/>
<dbReference type="RefSeq" id="WP_338393441.1">
    <property type="nucleotide sequence ID" value="NZ_AP025314.1"/>
</dbReference>
<dbReference type="AlphaFoldDB" id="A0AAU9D158"/>
<feature type="domain" description="Protein SirB1 N-terminal" evidence="2">
    <location>
        <begin position="102"/>
        <end position="250"/>
    </location>
</feature>
<reference evidence="3 4" key="1">
    <citation type="submission" date="2021-12" db="EMBL/GenBank/DDBJ databases">
        <title>Genome sequencing of bacteria with rrn-lacking chromosome and rrn-plasmid.</title>
        <authorList>
            <person name="Anda M."/>
            <person name="Iwasaki W."/>
        </authorList>
    </citation>
    <scope>NUCLEOTIDE SEQUENCE [LARGE SCALE GENOMIC DNA]</scope>
    <source>
        <strain evidence="3 4">DSM 100852</strain>
    </source>
</reference>
<protein>
    <recommendedName>
        <fullName evidence="2">Protein SirB1 N-terminal domain-containing protein</fullName>
    </recommendedName>
</protein>
<comment type="similarity">
    <text evidence="1">Belongs to the UPF0162 family.</text>
</comment>
<keyword evidence="4" id="KW-1185">Reference proteome</keyword>
<evidence type="ECO:0000256" key="1">
    <source>
        <dbReference type="ARBA" id="ARBA00007100"/>
    </source>
</evidence>
<dbReference type="InterPro" id="IPR032698">
    <property type="entry name" value="SirB1_N"/>
</dbReference>
<evidence type="ECO:0000259" key="2">
    <source>
        <dbReference type="Pfam" id="PF13369"/>
    </source>
</evidence>
<gene>
    <name evidence="3" type="ORF">FUAX_05960</name>
</gene>
<evidence type="ECO:0000313" key="4">
    <source>
        <dbReference type="Proteomes" id="UP001348817"/>
    </source>
</evidence>